<protein>
    <recommendedName>
        <fullName evidence="2">CCZ1/INTU/HSP4 first Longin domain-containing protein</fullName>
    </recommendedName>
</protein>
<dbReference type="GO" id="GO:0001736">
    <property type="term" value="P:establishment of planar polarity"/>
    <property type="evidence" value="ECO:0007669"/>
    <property type="project" value="InterPro"/>
</dbReference>
<dbReference type="GO" id="GO:0016192">
    <property type="term" value="P:vesicle-mediated transport"/>
    <property type="evidence" value="ECO:0007669"/>
    <property type="project" value="InterPro"/>
</dbReference>
<reference evidence="3 4" key="1">
    <citation type="submission" date="2015-09" db="EMBL/GenBank/DDBJ databases">
        <title>Draft genome of the scarab beetle Oryctes borbonicus.</title>
        <authorList>
            <person name="Meyer J.M."/>
            <person name="Markov G.V."/>
            <person name="Baskaran P."/>
            <person name="Herrmann M."/>
            <person name="Sommer R.J."/>
            <person name="Roedelsperger C."/>
        </authorList>
    </citation>
    <scope>NUCLEOTIDE SEQUENCE [LARGE SCALE GENOMIC DNA]</scope>
    <source>
        <strain evidence="3">OB123</strain>
        <tissue evidence="3">Whole animal</tissue>
    </source>
</reference>
<dbReference type="GO" id="GO:0060271">
    <property type="term" value="P:cilium assembly"/>
    <property type="evidence" value="ECO:0007669"/>
    <property type="project" value="InterPro"/>
</dbReference>
<dbReference type="InterPro" id="IPR043987">
    <property type="entry name" value="CCZ1/INTU/HSP4_longin_1"/>
</dbReference>
<evidence type="ECO:0000259" key="2">
    <source>
        <dbReference type="Pfam" id="PF19031"/>
    </source>
</evidence>
<sequence length="337" mass="38788">MNEQQCLIKETPKDNQNHNSEEEDWSEDESSSNSEYTDSDSSVPEWESSLDTSGQVLYVDCHPFVKQSQTIDNEKSSNPFAKNQLRQSTRNKFLKLLRRRDSKRRSKRNRSLESSQDSNSIGKVTFQDHENGEVKEVYVFINRENSSKYGRRTTLSELLLGISISSFPNSNRIMIAGFMGITEQKNEKNIKIGDWLKMIDDFEVNINNINGVLEQLSNKNEVKLQLQRVAGIEVTKEPPVNELKNQSNFVYRLLNFDDEEQNRITEMLCDTSVGILFVNLENLSEDGSEYDGVIYCYPRPYEKSILCQAKGVFITLNHLLNEIILFLLVKLSSLTLN</sequence>
<name>A0A0T6B581_9SCAR</name>
<keyword evidence="4" id="KW-1185">Reference proteome</keyword>
<evidence type="ECO:0000313" key="3">
    <source>
        <dbReference type="EMBL" id="KRT82505.1"/>
    </source>
</evidence>
<accession>A0A0T6B581</accession>
<dbReference type="GO" id="GO:0005929">
    <property type="term" value="C:cilium"/>
    <property type="evidence" value="ECO:0007669"/>
    <property type="project" value="TreeGrafter"/>
</dbReference>
<feature type="compositionally biased region" description="Basic residues" evidence="1">
    <location>
        <begin position="97"/>
        <end position="109"/>
    </location>
</feature>
<proteinExistence type="predicted"/>
<dbReference type="EMBL" id="LJIG01009725">
    <property type="protein sequence ID" value="KRT82505.1"/>
    <property type="molecule type" value="Genomic_DNA"/>
</dbReference>
<dbReference type="OrthoDB" id="10263272at2759"/>
<dbReference type="PANTHER" id="PTHR21082:SF4">
    <property type="entry name" value="PROTEIN INTURNED"/>
    <property type="match status" value="1"/>
</dbReference>
<dbReference type="InterPro" id="IPR039151">
    <property type="entry name" value="INTU"/>
</dbReference>
<evidence type="ECO:0000256" key="1">
    <source>
        <dbReference type="SAM" id="MobiDB-lite"/>
    </source>
</evidence>
<dbReference type="Proteomes" id="UP000051574">
    <property type="component" value="Unassembled WGS sequence"/>
</dbReference>
<dbReference type="GO" id="GO:0005737">
    <property type="term" value="C:cytoplasm"/>
    <property type="evidence" value="ECO:0007669"/>
    <property type="project" value="TreeGrafter"/>
</dbReference>
<dbReference type="Pfam" id="PF19031">
    <property type="entry name" value="Intu_longin_1"/>
    <property type="match status" value="1"/>
</dbReference>
<comment type="caution">
    <text evidence="3">The sequence shown here is derived from an EMBL/GenBank/DDBJ whole genome shotgun (WGS) entry which is preliminary data.</text>
</comment>
<feature type="region of interest" description="Disordered" evidence="1">
    <location>
        <begin position="1"/>
        <end position="49"/>
    </location>
</feature>
<gene>
    <name evidence="3" type="ORF">AMK59_3984</name>
</gene>
<dbReference type="AlphaFoldDB" id="A0A0T6B581"/>
<organism evidence="3 4">
    <name type="scientific">Oryctes borbonicus</name>
    <dbReference type="NCBI Taxonomy" id="1629725"/>
    <lineage>
        <taxon>Eukaryota</taxon>
        <taxon>Metazoa</taxon>
        <taxon>Ecdysozoa</taxon>
        <taxon>Arthropoda</taxon>
        <taxon>Hexapoda</taxon>
        <taxon>Insecta</taxon>
        <taxon>Pterygota</taxon>
        <taxon>Neoptera</taxon>
        <taxon>Endopterygota</taxon>
        <taxon>Coleoptera</taxon>
        <taxon>Polyphaga</taxon>
        <taxon>Scarabaeiformia</taxon>
        <taxon>Scarabaeidae</taxon>
        <taxon>Dynastinae</taxon>
        <taxon>Oryctes</taxon>
    </lineage>
</organism>
<feature type="compositionally biased region" description="Low complexity" evidence="1">
    <location>
        <begin position="31"/>
        <end position="42"/>
    </location>
</feature>
<feature type="compositionally biased region" description="Basic and acidic residues" evidence="1">
    <location>
        <begin position="10"/>
        <end position="20"/>
    </location>
</feature>
<dbReference type="PANTHER" id="PTHR21082">
    <property type="entry name" value="PROTEIN INTURNED"/>
    <property type="match status" value="1"/>
</dbReference>
<feature type="region of interest" description="Disordered" evidence="1">
    <location>
        <begin position="97"/>
        <end position="126"/>
    </location>
</feature>
<dbReference type="GO" id="GO:0007399">
    <property type="term" value="P:nervous system development"/>
    <property type="evidence" value="ECO:0007669"/>
    <property type="project" value="TreeGrafter"/>
</dbReference>
<feature type="domain" description="CCZ1/INTU/HSP4 first Longin" evidence="2">
    <location>
        <begin position="274"/>
        <end position="323"/>
    </location>
</feature>
<evidence type="ECO:0000313" key="4">
    <source>
        <dbReference type="Proteomes" id="UP000051574"/>
    </source>
</evidence>
<feature type="compositionally biased region" description="Acidic residues" evidence="1">
    <location>
        <begin position="21"/>
        <end position="30"/>
    </location>
</feature>